<name>A0ABS2BGS5_9NEIS</name>
<keyword evidence="2" id="KW-1185">Reference proteome</keyword>
<dbReference type="RefSeq" id="WP_203536471.1">
    <property type="nucleotide sequence ID" value="NZ_JAESND010000001.1"/>
</dbReference>
<reference evidence="1 2" key="1">
    <citation type="submission" date="2021-01" db="EMBL/GenBank/DDBJ databases">
        <title>Draft Genome Sequence and Polyhydroxyalkanoate Biosynthetic Potential of Jeongeupia naejangsanensis Type Strain DSM 24253.</title>
        <authorList>
            <person name="Turrini P."/>
            <person name="Artuso I."/>
            <person name="Lugli G.A."/>
            <person name="Frangipani E."/>
            <person name="Ventura M."/>
            <person name="Visca P."/>
        </authorList>
    </citation>
    <scope>NUCLEOTIDE SEQUENCE [LARGE SCALE GENOMIC DNA]</scope>
    <source>
        <strain evidence="1 2">DSM 24253</strain>
    </source>
</reference>
<accession>A0ABS2BGS5</accession>
<evidence type="ECO:0000313" key="2">
    <source>
        <dbReference type="Proteomes" id="UP000809431"/>
    </source>
</evidence>
<gene>
    <name evidence="1" type="ORF">JMJ54_03095</name>
</gene>
<dbReference type="EMBL" id="JAESND010000001">
    <property type="protein sequence ID" value="MBM3114806.1"/>
    <property type="molecule type" value="Genomic_DNA"/>
</dbReference>
<proteinExistence type="predicted"/>
<sequence>MRSKLGQESDRTLFNALGLAIDYVTKNKVVWKVVNDVVVRGGLDEYSDAQEIKYMHQVIVGLNEHKFQ</sequence>
<protein>
    <submittedName>
        <fullName evidence="1">Uncharacterized protein</fullName>
    </submittedName>
</protein>
<dbReference type="Proteomes" id="UP000809431">
    <property type="component" value="Unassembled WGS sequence"/>
</dbReference>
<evidence type="ECO:0000313" key="1">
    <source>
        <dbReference type="EMBL" id="MBM3114806.1"/>
    </source>
</evidence>
<comment type="caution">
    <text evidence="1">The sequence shown here is derived from an EMBL/GenBank/DDBJ whole genome shotgun (WGS) entry which is preliminary data.</text>
</comment>
<organism evidence="1 2">
    <name type="scientific">Jeongeupia naejangsanensis</name>
    <dbReference type="NCBI Taxonomy" id="613195"/>
    <lineage>
        <taxon>Bacteria</taxon>
        <taxon>Pseudomonadati</taxon>
        <taxon>Pseudomonadota</taxon>
        <taxon>Betaproteobacteria</taxon>
        <taxon>Neisseriales</taxon>
        <taxon>Chitinibacteraceae</taxon>
        <taxon>Jeongeupia</taxon>
    </lineage>
</organism>